<dbReference type="RefSeq" id="WP_013257131.1">
    <property type="nucleotide sequence ID" value="NC_014365.1"/>
</dbReference>
<dbReference type="AlphaFoldDB" id="E1QDN9"/>
<gene>
    <name evidence="1" type="ordered locus">Deba_0299</name>
</gene>
<reference evidence="1 2" key="1">
    <citation type="journal article" date="2010" name="Stand. Genomic Sci.">
        <title>Complete genome sequence of Desulfarculus baarsii type strain (2st14).</title>
        <authorList>
            <person name="Sun H."/>
            <person name="Spring S."/>
            <person name="Lapidus A."/>
            <person name="Davenport K."/>
            <person name="Del Rio T.G."/>
            <person name="Tice H."/>
            <person name="Nolan M."/>
            <person name="Copeland A."/>
            <person name="Cheng J.F."/>
            <person name="Lucas S."/>
            <person name="Tapia R."/>
            <person name="Goodwin L."/>
            <person name="Pitluck S."/>
            <person name="Ivanova N."/>
            <person name="Pagani I."/>
            <person name="Mavromatis K."/>
            <person name="Ovchinnikova G."/>
            <person name="Pati A."/>
            <person name="Chen A."/>
            <person name="Palaniappan K."/>
            <person name="Hauser L."/>
            <person name="Chang Y.J."/>
            <person name="Jeffries C.D."/>
            <person name="Detter J.C."/>
            <person name="Han C."/>
            <person name="Rohde M."/>
            <person name="Brambilla E."/>
            <person name="Goker M."/>
            <person name="Woyke T."/>
            <person name="Bristow J."/>
            <person name="Eisen J.A."/>
            <person name="Markowitz V."/>
            <person name="Hugenholtz P."/>
            <person name="Kyrpides N.C."/>
            <person name="Klenk H.P."/>
            <person name="Land M."/>
        </authorList>
    </citation>
    <scope>NUCLEOTIDE SEQUENCE [LARGE SCALE GENOMIC DNA]</scope>
    <source>
        <strain evidence="2">ATCC 33931 / DSM 2075 / LMG 7858 / VKM B-1802 / 2st14</strain>
    </source>
</reference>
<dbReference type="KEGG" id="dbr:Deba_0299"/>
<sequence>MAQSKAGLAERFSLDPHTADALAQAERWLGRLAMLEALWPQWAGFARGPLAAMAALDQLQARGLDLEPVELLALGPEPRPTRPGKPLRLAVGHVASLRLAESAPLDQALSPALVGAVLCGLEAPQLSRAQRQDPWELQNQPAGGALWGQARRWLAVGLPALVVAGLTLASWEREGPDDPRRSAAGQVLLYGLAPRLGLPAAAFLRLRPALELASAQQPGGCQGLLHLVRRSGAWRTWLLVFLRACGQAARLASDSGLAAYQLQVENADLVRTWVRAPRHPLRLLDLLVSLPVIDLPTVAQQLGVTQRTAGLLVSKLLEMGLLVEVTGQRRGRRFAYSPLINLLWPPLAEA</sequence>
<dbReference type="STRING" id="644282.Deba_0299"/>
<dbReference type="HOGENOM" id="CLU_791611_0_0_7"/>
<proteinExistence type="predicted"/>
<dbReference type="OrthoDB" id="5512194at2"/>
<dbReference type="Proteomes" id="UP000009047">
    <property type="component" value="Chromosome"/>
</dbReference>
<dbReference type="eggNOG" id="COG3177">
    <property type="taxonomic scope" value="Bacteria"/>
</dbReference>
<accession>E1QDN9</accession>
<evidence type="ECO:0000313" key="1">
    <source>
        <dbReference type="EMBL" id="ADK83675.1"/>
    </source>
</evidence>
<name>E1QDN9_DESB2</name>
<dbReference type="EMBL" id="CP002085">
    <property type="protein sequence ID" value="ADK83675.1"/>
    <property type="molecule type" value="Genomic_DNA"/>
</dbReference>
<protein>
    <submittedName>
        <fullName evidence="1">Uncharacterized protein</fullName>
    </submittedName>
</protein>
<evidence type="ECO:0000313" key="2">
    <source>
        <dbReference type="Proteomes" id="UP000009047"/>
    </source>
</evidence>
<keyword evidence="2" id="KW-1185">Reference proteome</keyword>
<organism evidence="1 2">
    <name type="scientific">Desulfarculus baarsii (strain ATCC 33931 / DSM 2075 / LMG 7858 / VKM B-1802 / 2st14)</name>
    <dbReference type="NCBI Taxonomy" id="644282"/>
    <lineage>
        <taxon>Bacteria</taxon>
        <taxon>Pseudomonadati</taxon>
        <taxon>Thermodesulfobacteriota</taxon>
        <taxon>Desulfarculia</taxon>
        <taxon>Desulfarculales</taxon>
        <taxon>Desulfarculaceae</taxon>
        <taxon>Desulfarculus</taxon>
    </lineage>
</organism>